<feature type="transmembrane region" description="Helical" evidence="1">
    <location>
        <begin position="64"/>
        <end position="83"/>
    </location>
</feature>
<proteinExistence type="predicted"/>
<dbReference type="InterPro" id="IPR058062">
    <property type="entry name" value="SCO7613_C"/>
</dbReference>
<dbReference type="EMBL" id="CP075584">
    <property type="protein sequence ID" value="WBM79169.1"/>
    <property type="molecule type" value="Genomic_DNA"/>
</dbReference>
<evidence type="ECO:0000256" key="1">
    <source>
        <dbReference type="SAM" id="Phobius"/>
    </source>
</evidence>
<gene>
    <name evidence="2" type="ORF">KIV56_11875</name>
</gene>
<keyword evidence="1" id="KW-1133">Transmembrane helix</keyword>
<evidence type="ECO:0000313" key="3">
    <source>
        <dbReference type="Proteomes" id="UP001212421"/>
    </source>
</evidence>
<accession>A0ABY7NCA2</accession>
<keyword evidence="1" id="KW-0812">Transmembrane</keyword>
<feature type="transmembrane region" description="Helical" evidence="1">
    <location>
        <begin position="116"/>
        <end position="135"/>
    </location>
</feature>
<dbReference type="Proteomes" id="UP001212421">
    <property type="component" value="Chromosome"/>
</dbReference>
<evidence type="ECO:0000313" key="2">
    <source>
        <dbReference type="EMBL" id="WBM79169.1"/>
    </source>
</evidence>
<keyword evidence="1" id="KW-0472">Membrane</keyword>
<organism evidence="2 3">
    <name type="scientific">Cryobacterium breve</name>
    <dbReference type="NCBI Taxonomy" id="1259258"/>
    <lineage>
        <taxon>Bacteria</taxon>
        <taxon>Bacillati</taxon>
        <taxon>Actinomycetota</taxon>
        <taxon>Actinomycetes</taxon>
        <taxon>Micrococcales</taxon>
        <taxon>Microbacteriaceae</taxon>
        <taxon>Cryobacterium</taxon>
    </lineage>
</organism>
<sequence>MLTGYGHGVPHPIEIVSVPLALALVTSGWLHLEATPSARSWPWLAPGLLVLLGPSLLLDVTESPLWRVVGLGVLALGVLLAGLRQRLQAPFVLGAVVLLVHGLAQLWPWIALAYEAVAWWLWLGIGGTLLIVLAARYEQRIRNLKQIALGISSLR</sequence>
<dbReference type="NCBIfam" id="NF047321">
    <property type="entry name" value="SCO7613_CTERM"/>
    <property type="match status" value="1"/>
</dbReference>
<reference evidence="2 3" key="1">
    <citation type="submission" date="2021-05" db="EMBL/GenBank/DDBJ databases">
        <authorList>
            <person name="Kumar R."/>
            <person name="Kumar A."/>
            <person name="Mukhia S."/>
        </authorList>
    </citation>
    <scope>NUCLEOTIDE SEQUENCE [LARGE SCALE GENOMIC DNA]</scope>
    <source>
        <strain evidence="2 3">ERMR7:08</strain>
    </source>
</reference>
<keyword evidence="3" id="KW-1185">Reference proteome</keyword>
<feature type="transmembrane region" description="Helical" evidence="1">
    <location>
        <begin position="12"/>
        <end position="32"/>
    </location>
</feature>
<name>A0ABY7NCA2_9MICO</name>
<feature type="transmembrane region" description="Helical" evidence="1">
    <location>
        <begin position="41"/>
        <end position="58"/>
    </location>
</feature>
<protein>
    <submittedName>
        <fullName evidence="2">Uncharacterized protein</fullName>
    </submittedName>
</protein>
<feature type="transmembrane region" description="Helical" evidence="1">
    <location>
        <begin position="90"/>
        <end position="110"/>
    </location>
</feature>